<reference evidence="5" key="1">
    <citation type="submission" date="2025-08" db="UniProtKB">
        <authorList>
            <consortium name="RefSeq"/>
        </authorList>
    </citation>
    <scope>IDENTIFICATION</scope>
    <source>
        <tissue evidence="5">Tentacle</tissue>
    </source>
</reference>
<dbReference type="CDD" id="cd04047">
    <property type="entry name" value="C2B_Copine"/>
    <property type="match status" value="1"/>
</dbReference>
<dbReference type="AlphaFoldDB" id="A0A6P8IGV5"/>
<organism evidence="4 5">
    <name type="scientific">Actinia tenebrosa</name>
    <name type="common">Australian red waratah sea anemone</name>
    <dbReference type="NCBI Taxonomy" id="6105"/>
    <lineage>
        <taxon>Eukaryota</taxon>
        <taxon>Metazoa</taxon>
        <taxon>Cnidaria</taxon>
        <taxon>Anthozoa</taxon>
        <taxon>Hexacorallia</taxon>
        <taxon>Actiniaria</taxon>
        <taxon>Actiniidae</taxon>
        <taxon>Actinia</taxon>
    </lineage>
</organism>
<evidence type="ECO:0000313" key="5">
    <source>
        <dbReference type="RefSeq" id="XP_031565883.1"/>
    </source>
</evidence>
<dbReference type="GO" id="GO:0071277">
    <property type="term" value="P:cellular response to calcium ion"/>
    <property type="evidence" value="ECO:0007669"/>
    <property type="project" value="TreeGrafter"/>
</dbReference>
<accession>A0A6P8IGV5</accession>
<keyword evidence="4" id="KW-1185">Reference proteome</keyword>
<dbReference type="KEGG" id="aten:116301024"/>
<dbReference type="GeneID" id="116301024"/>
<dbReference type="PANTHER" id="PTHR10857">
    <property type="entry name" value="COPINE"/>
    <property type="match status" value="1"/>
</dbReference>
<dbReference type="InterPro" id="IPR000008">
    <property type="entry name" value="C2_dom"/>
</dbReference>
<dbReference type="GO" id="GO:0005886">
    <property type="term" value="C:plasma membrane"/>
    <property type="evidence" value="ECO:0007669"/>
    <property type="project" value="TreeGrafter"/>
</dbReference>
<proteinExistence type="inferred from homology"/>
<dbReference type="SMART" id="SM00239">
    <property type="entry name" value="C2"/>
    <property type="match status" value="2"/>
</dbReference>
<dbReference type="GO" id="GO:0005544">
    <property type="term" value="F:calcium-dependent phospholipid binding"/>
    <property type="evidence" value="ECO:0007669"/>
    <property type="project" value="InterPro"/>
</dbReference>
<dbReference type="PROSITE" id="PS50004">
    <property type="entry name" value="C2"/>
    <property type="match status" value="2"/>
</dbReference>
<comment type="similarity">
    <text evidence="1">Belongs to the copine family.</text>
</comment>
<dbReference type="InParanoid" id="A0A6P8IGV5"/>
<dbReference type="InterPro" id="IPR037768">
    <property type="entry name" value="C2B_Copine"/>
</dbReference>
<feature type="compositionally biased region" description="Polar residues" evidence="2">
    <location>
        <begin position="566"/>
        <end position="589"/>
    </location>
</feature>
<dbReference type="CDD" id="cd04048">
    <property type="entry name" value="C2A_Copine"/>
    <property type="match status" value="1"/>
</dbReference>
<feature type="region of interest" description="Disordered" evidence="2">
    <location>
        <begin position="566"/>
        <end position="599"/>
    </location>
</feature>
<dbReference type="Proteomes" id="UP000515163">
    <property type="component" value="Unplaced"/>
</dbReference>
<evidence type="ECO:0000256" key="1">
    <source>
        <dbReference type="ARBA" id="ARBA00009048"/>
    </source>
</evidence>
<dbReference type="Pfam" id="PF00168">
    <property type="entry name" value="C2"/>
    <property type="match status" value="2"/>
</dbReference>
<dbReference type="RefSeq" id="XP_031565883.1">
    <property type="nucleotide sequence ID" value="XM_031710023.1"/>
</dbReference>
<gene>
    <name evidence="5" type="primary">LOC116301024</name>
</gene>
<dbReference type="InterPro" id="IPR035892">
    <property type="entry name" value="C2_domain_sf"/>
</dbReference>
<dbReference type="SUPFAM" id="SSF53300">
    <property type="entry name" value="vWA-like"/>
    <property type="match status" value="1"/>
</dbReference>
<evidence type="ECO:0000256" key="2">
    <source>
        <dbReference type="SAM" id="MobiDB-lite"/>
    </source>
</evidence>
<feature type="domain" description="C2" evidence="3">
    <location>
        <begin position="12"/>
        <end position="140"/>
    </location>
</feature>
<dbReference type="InterPro" id="IPR036465">
    <property type="entry name" value="vWFA_dom_sf"/>
</dbReference>
<protein>
    <submittedName>
        <fullName evidence="5">Copine-9-like</fullName>
    </submittedName>
</protein>
<dbReference type="InterPro" id="IPR010734">
    <property type="entry name" value="Copine_C"/>
</dbReference>
<dbReference type="InterPro" id="IPR045052">
    <property type="entry name" value="Copine"/>
</dbReference>
<dbReference type="OrthoDB" id="5855668at2759"/>
<dbReference type="PANTHER" id="PTHR10857:SF106">
    <property type="entry name" value="C2 DOMAIN-CONTAINING PROTEIN"/>
    <property type="match status" value="1"/>
</dbReference>
<dbReference type="Pfam" id="PF07002">
    <property type="entry name" value="Copine"/>
    <property type="match status" value="1"/>
</dbReference>
<name>A0A6P8IGV5_ACTTE</name>
<evidence type="ECO:0000259" key="3">
    <source>
        <dbReference type="PROSITE" id="PS50004"/>
    </source>
</evidence>
<dbReference type="SUPFAM" id="SSF49562">
    <property type="entry name" value="C2 domain (Calcium/lipid-binding domain, CaLB)"/>
    <property type="match status" value="2"/>
</dbReference>
<evidence type="ECO:0000313" key="4">
    <source>
        <dbReference type="Proteomes" id="UP000515163"/>
    </source>
</evidence>
<dbReference type="Gene3D" id="2.60.40.150">
    <property type="entry name" value="C2 domain"/>
    <property type="match status" value="2"/>
</dbReference>
<sequence length="599" mass="67615">MAKVGTVDRPAPNSVYQGSFSKNTSAFQSRRKIEIFIECNDLIQLEKFSKSDPLCVLHVKKLGNWTEYGRTESLPNNLNPKFVESFIIDGCPLMYPRLRFSLYDLANFTSKDLRKHDFIGSVEVDFGTLLTSESPLVRTLRIPGDITTRGFINIFFEDVVTSMTNVRVQMRGENLQRPGFLSKCDAFFAVERLLQSGHFHPVYRSEIVTRTQDPKWAPFELYLQKLCNEDVKKEAQISCWHYSSNGAHTLIGRCKFDISEVLGRKVKILNLIKPTKPGKSSKRPSSSGLIRVLSCHVDRIFSLLDYIRGGCQIRMACALDFTLSNGEPSSSNSLHCMAHEQNQYIRTIEALGPILTYYDQEKRIPSFGFGAKNMPGPYCFAMNQQQEDPDVVGVEALINIYSDLLSTIKLGGPTYLAPVIERIADYAKKEVSQESQYYVVALVIMDGVANDIDSTINKLAEISTLPLSIIVAGVGPADFSCMEELLNSRRKLLRTRDTKELQRENTYFIALPKHYHNHERNVSAAREALAHISRQIVSFFKSRKIDPNPPQTTNIEAVWAESRDTNGISFSSMPSTPRTRKIMSTQNPRCPTCGSLLEK</sequence>
<feature type="domain" description="C2" evidence="3">
    <location>
        <begin position="148"/>
        <end position="271"/>
    </location>
</feature>